<sequence length="425" mass="46879">FLMINVLRRFHIVSSKLIINFRHSSYVINNNKYFIQQIKTLSIMSSKDHKLCMIPGPVEFHEDVLTSMSTPATSHVSPSFIPVLGESIELLRKVFLTEKGQPFVVSGSGTLGWDMVSSNLVEPNEDALVLNTGYFGDSFAECLKVYGANVTEVKAEIGDRQTLQEVSDALSKKSFKAITITHVDTSTGVLADVKGITELVKKQSPNTLIIVDGVCSAGCEEIRFDEWGIDVVLTASQKALGVPPGLSIVVASERAMQVFKNRKAPIPNYYASWANWLPIMNSYESRKGMYFATPPVQLIYALNTSLKQITSTPLETRFEQHKKGSDIIKNAVDSLGLKFVPKNREIAANGMTAVYYPEGIQPAELLQKVASHNVVIAGGLHRAIATKYFRIGHMGISVTEPERNHLDNVIQVLTSSLKELGYSVK</sequence>
<keyword evidence="5 12" id="KW-0808">Transferase</keyword>
<name>A0A1D1YJ60_9ARAE</name>
<proteinExistence type="inferred from homology"/>
<dbReference type="InterPro" id="IPR000192">
    <property type="entry name" value="Aminotrans_V_dom"/>
</dbReference>
<dbReference type="InterPro" id="IPR015421">
    <property type="entry name" value="PyrdxlP-dep_Trfase_major"/>
</dbReference>
<evidence type="ECO:0000256" key="3">
    <source>
        <dbReference type="ARBA" id="ARBA00013049"/>
    </source>
</evidence>
<dbReference type="FunFam" id="3.40.640.10:FF:000027">
    <property type="entry name" value="Serine--pyruvate aminotransferase, mitochondrial"/>
    <property type="match status" value="1"/>
</dbReference>
<keyword evidence="4 12" id="KW-0032">Aminotransferase</keyword>
<evidence type="ECO:0000256" key="5">
    <source>
        <dbReference type="ARBA" id="ARBA00022679"/>
    </source>
</evidence>
<dbReference type="PROSITE" id="PS00595">
    <property type="entry name" value="AA_TRANSFER_CLASS_5"/>
    <property type="match status" value="1"/>
</dbReference>
<evidence type="ECO:0000259" key="11">
    <source>
        <dbReference type="Pfam" id="PF00266"/>
    </source>
</evidence>
<dbReference type="InterPro" id="IPR015424">
    <property type="entry name" value="PyrdxlP-dep_Trfase"/>
</dbReference>
<evidence type="ECO:0000256" key="1">
    <source>
        <dbReference type="ARBA" id="ARBA00001933"/>
    </source>
</evidence>
<dbReference type="AlphaFoldDB" id="A0A1D1YJ60"/>
<accession>A0A1D1YJ60</accession>
<dbReference type="Gene3D" id="3.40.640.10">
    <property type="entry name" value="Type I PLP-dependent aspartate aminotransferase-like (Major domain)"/>
    <property type="match status" value="1"/>
</dbReference>
<evidence type="ECO:0000256" key="10">
    <source>
        <dbReference type="RuleBase" id="RU004504"/>
    </source>
</evidence>
<dbReference type="GO" id="GO:0019265">
    <property type="term" value="P:glycine biosynthetic process, by transamination of glyoxylate"/>
    <property type="evidence" value="ECO:0007669"/>
    <property type="project" value="TreeGrafter"/>
</dbReference>
<protein>
    <recommendedName>
        <fullName evidence="3">alanine--glyoxylate transaminase</fullName>
        <ecNumber evidence="3">2.6.1.44</ecNumber>
    </recommendedName>
</protein>
<dbReference type="Gene3D" id="3.90.1150.10">
    <property type="entry name" value="Aspartate Aminotransferase, domain 1"/>
    <property type="match status" value="1"/>
</dbReference>
<feature type="non-terminal residue" evidence="12">
    <location>
        <position position="1"/>
    </location>
</feature>
<reference evidence="12" key="1">
    <citation type="submission" date="2015-07" db="EMBL/GenBank/DDBJ databases">
        <title>Transcriptome Assembly of Anthurium amnicola.</title>
        <authorList>
            <person name="Suzuki J."/>
        </authorList>
    </citation>
    <scope>NUCLEOTIDE SEQUENCE</scope>
</reference>
<dbReference type="FunFam" id="3.90.1150.10:FF:000049">
    <property type="entry name" value="Alanine-glyoxylate aminotransferase 1"/>
    <property type="match status" value="1"/>
</dbReference>
<evidence type="ECO:0000256" key="4">
    <source>
        <dbReference type="ARBA" id="ARBA00022576"/>
    </source>
</evidence>
<dbReference type="GO" id="GO:0004760">
    <property type="term" value="F:L-serine-pyruvate transaminase activity"/>
    <property type="evidence" value="ECO:0007669"/>
    <property type="project" value="TreeGrafter"/>
</dbReference>
<dbReference type="GO" id="GO:0005777">
    <property type="term" value="C:peroxisome"/>
    <property type="evidence" value="ECO:0007669"/>
    <property type="project" value="TreeGrafter"/>
</dbReference>
<dbReference type="InterPro" id="IPR020578">
    <property type="entry name" value="Aminotrans_V_PyrdxlP_BS"/>
</dbReference>
<evidence type="ECO:0000313" key="12">
    <source>
        <dbReference type="EMBL" id="JAT54660.1"/>
    </source>
</evidence>
<dbReference type="InterPro" id="IPR024169">
    <property type="entry name" value="SP_NH2Trfase/AEP_transaminase"/>
</dbReference>
<comment type="similarity">
    <text evidence="2 9">Belongs to the class-V pyridoxal-phosphate-dependent aminotransferase family.</text>
</comment>
<dbReference type="PANTHER" id="PTHR21152">
    <property type="entry name" value="AMINOTRANSFERASE CLASS V"/>
    <property type="match status" value="1"/>
</dbReference>
<gene>
    <name evidence="12" type="primary">AGX1_2</name>
    <name evidence="12" type="ORF">g.16169</name>
</gene>
<evidence type="ECO:0000256" key="7">
    <source>
        <dbReference type="PIRSR" id="PIRSR000524-1"/>
    </source>
</evidence>
<dbReference type="Pfam" id="PF00266">
    <property type="entry name" value="Aminotran_5"/>
    <property type="match status" value="1"/>
</dbReference>
<evidence type="ECO:0000256" key="8">
    <source>
        <dbReference type="PIRSR" id="PIRSR000524-50"/>
    </source>
</evidence>
<dbReference type="EC" id="2.6.1.44" evidence="3"/>
<feature type="modified residue" description="N6-(pyridoxal phosphate)lysine" evidence="8">
    <location>
        <position position="238"/>
    </location>
</feature>
<feature type="binding site" evidence="7">
    <location>
        <position position="390"/>
    </location>
    <ligand>
        <name>substrate</name>
    </ligand>
</feature>
<dbReference type="PIRSF" id="PIRSF000524">
    <property type="entry name" value="SPT"/>
    <property type="match status" value="1"/>
</dbReference>
<keyword evidence="6 8" id="KW-0663">Pyridoxal phosphate</keyword>
<dbReference type="EMBL" id="GDJX01013276">
    <property type="protein sequence ID" value="JAT54660.1"/>
    <property type="molecule type" value="Transcribed_RNA"/>
</dbReference>
<evidence type="ECO:0000256" key="9">
    <source>
        <dbReference type="RuleBase" id="RU004075"/>
    </source>
</evidence>
<dbReference type="InterPro" id="IPR015422">
    <property type="entry name" value="PyrdxlP-dep_Trfase_small"/>
</dbReference>
<dbReference type="PANTHER" id="PTHR21152:SF24">
    <property type="entry name" value="ALANINE--GLYOXYLATE AMINOTRANSFERASE 1"/>
    <property type="match status" value="1"/>
</dbReference>
<evidence type="ECO:0000256" key="2">
    <source>
        <dbReference type="ARBA" id="ARBA00009236"/>
    </source>
</evidence>
<organism evidence="12">
    <name type="scientific">Anthurium amnicola</name>
    <dbReference type="NCBI Taxonomy" id="1678845"/>
    <lineage>
        <taxon>Eukaryota</taxon>
        <taxon>Viridiplantae</taxon>
        <taxon>Streptophyta</taxon>
        <taxon>Embryophyta</taxon>
        <taxon>Tracheophyta</taxon>
        <taxon>Spermatophyta</taxon>
        <taxon>Magnoliopsida</taxon>
        <taxon>Liliopsida</taxon>
        <taxon>Araceae</taxon>
        <taxon>Pothoideae</taxon>
        <taxon>Potheae</taxon>
        <taxon>Anthurium</taxon>
    </lineage>
</organism>
<comment type="cofactor">
    <cofactor evidence="1 8 10">
        <name>pyridoxal 5'-phosphate</name>
        <dbReference type="ChEBI" id="CHEBI:597326"/>
    </cofactor>
</comment>
<evidence type="ECO:0000256" key="6">
    <source>
        <dbReference type="ARBA" id="ARBA00022898"/>
    </source>
</evidence>
<dbReference type="GO" id="GO:0008453">
    <property type="term" value="F:alanine-glyoxylate transaminase activity"/>
    <property type="evidence" value="ECO:0007669"/>
    <property type="project" value="UniProtKB-EC"/>
</dbReference>
<feature type="domain" description="Aminotransferase class V" evidence="11">
    <location>
        <begin position="104"/>
        <end position="391"/>
    </location>
</feature>
<dbReference type="SUPFAM" id="SSF53383">
    <property type="entry name" value="PLP-dependent transferases"/>
    <property type="match status" value="1"/>
</dbReference>